<feature type="transmembrane region" description="Helical" evidence="8">
    <location>
        <begin position="324"/>
        <end position="345"/>
    </location>
</feature>
<dbReference type="GO" id="GO:0005886">
    <property type="term" value="C:plasma membrane"/>
    <property type="evidence" value="ECO:0007669"/>
    <property type="project" value="TreeGrafter"/>
</dbReference>
<dbReference type="HAMAP" id="MF_00038">
    <property type="entry name" value="MraY"/>
    <property type="match status" value="1"/>
</dbReference>
<gene>
    <name evidence="9" type="ORF">UFOPK1722_01337</name>
</gene>
<dbReference type="Pfam" id="PF00953">
    <property type="entry name" value="Glycos_transf_4"/>
    <property type="match status" value="1"/>
</dbReference>
<accession>A0A6J6FBX3</accession>
<dbReference type="Pfam" id="PF10555">
    <property type="entry name" value="MraY_sig1"/>
    <property type="match status" value="1"/>
</dbReference>
<dbReference type="PANTHER" id="PTHR22926:SF5">
    <property type="entry name" value="PHOSPHO-N-ACETYLMURAMOYL-PENTAPEPTIDE-TRANSFERASE HOMOLOG"/>
    <property type="match status" value="1"/>
</dbReference>
<feature type="region of interest" description="Disordered" evidence="7">
    <location>
        <begin position="34"/>
        <end position="54"/>
    </location>
</feature>
<evidence type="ECO:0000256" key="7">
    <source>
        <dbReference type="SAM" id="MobiDB-lite"/>
    </source>
</evidence>
<evidence type="ECO:0000256" key="4">
    <source>
        <dbReference type="ARBA" id="ARBA00022692"/>
    </source>
</evidence>
<comment type="similarity">
    <text evidence="2">Belongs to the glycosyltransferase 4 family. MraY subfamily.</text>
</comment>
<dbReference type="CDD" id="cd06852">
    <property type="entry name" value="GT_MraY"/>
    <property type="match status" value="1"/>
</dbReference>
<name>A0A6J6FBX3_9ZZZZ</name>
<dbReference type="PANTHER" id="PTHR22926">
    <property type="entry name" value="PHOSPHO-N-ACETYLMURAMOYL-PENTAPEPTIDE-TRANSFERASE"/>
    <property type="match status" value="1"/>
</dbReference>
<feature type="transmembrane region" description="Helical" evidence="8">
    <location>
        <begin position="120"/>
        <end position="137"/>
    </location>
</feature>
<feature type="transmembrane region" description="Helical" evidence="8">
    <location>
        <begin position="272"/>
        <end position="295"/>
    </location>
</feature>
<keyword evidence="4 8" id="KW-0812">Transmembrane</keyword>
<proteinExistence type="inferred from homology"/>
<dbReference type="NCBIfam" id="TIGR00445">
    <property type="entry name" value="mraY"/>
    <property type="match status" value="1"/>
</dbReference>
<feature type="transmembrane region" description="Helical" evidence="8">
    <location>
        <begin position="79"/>
        <end position="99"/>
    </location>
</feature>
<feature type="transmembrane region" description="Helical" evidence="8">
    <location>
        <begin position="184"/>
        <end position="203"/>
    </location>
</feature>
<sequence>MIAVMIAGVTSMVLSLAGTRFLISFFRNRGKGQPILGKEDHGPTHHEKKSGTPTMGGLSIVGAAIIGWIVAHVRDGLAFSNQAMIIIVGILVMAGMGLLDDLIKVNKGHNRGIFWKKKGYITFGLACAVTWWLAAATDISETVSFTRFDWPGWEIPWWLWVVWTAGMMWATTNAVNVTDGLDGLAGGSALFGFLAYTIIGYWSFRNPEVYGVLAGGTVNPLDLAVLAAAFAGACGGFLWWNAAPARIFMGDVGALGIGAALGLLAVATNTHFLLPLICGINVMEAGSVAVQMVIFKASGRTRRFFRMTPIHHHFELIGWPETTVIIRFWIIGGICVAGSLAMFIADFTRISDAAMKVLP</sequence>
<evidence type="ECO:0000256" key="3">
    <source>
        <dbReference type="ARBA" id="ARBA00022679"/>
    </source>
</evidence>
<feature type="transmembrane region" description="Helical" evidence="8">
    <location>
        <begin position="223"/>
        <end position="240"/>
    </location>
</feature>
<evidence type="ECO:0000256" key="6">
    <source>
        <dbReference type="ARBA" id="ARBA00023136"/>
    </source>
</evidence>
<evidence type="ECO:0000256" key="2">
    <source>
        <dbReference type="ARBA" id="ARBA00005583"/>
    </source>
</evidence>
<keyword evidence="6 8" id="KW-0472">Membrane</keyword>
<keyword evidence="3" id="KW-0808">Transferase</keyword>
<dbReference type="GO" id="GO:0008963">
    <property type="term" value="F:phospho-N-acetylmuramoyl-pentapeptide-transferase activity"/>
    <property type="evidence" value="ECO:0007669"/>
    <property type="project" value="InterPro"/>
</dbReference>
<evidence type="ECO:0000256" key="1">
    <source>
        <dbReference type="ARBA" id="ARBA00004141"/>
    </source>
</evidence>
<dbReference type="EMBL" id="CAEZTS010000126">
    <property type="protein sequence ID" value="CAB4585717.1"/>
    <property type="molecule type" value="Genomic_DNA"/>
</dbReference>
<dbReference type="GO" id="GO:0071555">
    <property type="term" value="P:cell wall organization"/>
    <property type="evidence" value="ECO:0007669"/>
    <property type="project" value="TreeGrafter"/>
</dbReference>
<reference evidence="9" key="1">
    <citation type="submission" date="2020-05" db="EMBL/GenBank/DDBJ databases">
        <authorList>
            <person name="Chiriac C."/>
            <person name="Salcher M."/>
            <person name="Ghai R."/>
            <person name="Kavagutti S V."/>
        </authorList>
    </citation>
    <scope>NUCLEOTIDE SEQUENCE</scope>
</reference>
<dbReference type="PROSITE" id="PS01348">
    <property type="entry name" value="MRAY_2"/>
    <property type="match status" value="1"/>
</dbReference>
<dbReference type="InterPro" id="IPR018480">
    <property type="entry name" value="PNAcMuramoyl-5peptid_Trfase_CS"/>
</dbReference>
<dbReference type="InterPro" id="IPR003524">
    <property type="entry name" value="PNAcMuramoyl-5peptid_Trfase"/>
</dbReference>
<protein>
    <submittedName>
        <fullName evidence="9">Unannotated protein</fullName>
    </submittedName>
</protein>
<dbReference type="InterPro" id="IPR000715">
    <property type="entry name" value="Glycosyl_transferase_4"/>
</dbReference>
<feature type="transmembrane region" description="Helical" evidence="8">
    <location>
        <begin position="55"/>
        <end position="73"/>
    </location>
</feature>
<feature type="transmembrane region" description="Helical" evidence="8">
    <location>
        <begin position="157"/>
        <end position="177"/>
    </location>
</feature>
<evidence type="ECO:0000313" key="9">
    <source>
        <dbReference type="EMBL" id="CAB4585717.1"/>
    </source>
</evidence>
<keyword evidence="5 8" id="KW-1133">Transmembrane helix</keyword>
<dbReference type="GO" id="GO:0044038">
    <property type="term" value="P:cell wall macromolecule biosynthetic process"/>
    <property type="evidence" value="ECO:0007669"/>
    <property type="project" value="TreeGrafter"/>
</dbReference>
<organism evidence="9">
    <name type="scientific">freshwater metagenome</name>
    <dbReference type="NCBI Taxonomy" id="449393"/>
    <lineage>
        <taxon>unclassified sequences</taxon>
        <taxon>metagenomes</taxon>
        <taxon>ecological metagenomes</taxon>
    </lineage>
</organism>
<evidence type="ECO:0000256" key="5">
    <source>
        <dbReference type="ARBA" id="ARBA00022989"/>
    </source>
</evidence>
<feature type="transmembrane region" description="Helical" evidence="8">
    <location>
        <begin position="6"/>
        <end position="26"/>
    </location>
</feature>
<comment type="subcellular location">
    <subcellularLocation>
        <location evidence="1">Membrane</location>
        <topology evidence="1">Multi-pass membrane protein</topology>
    </subcellularLocation>
</comment>
<dbReference type="AlphaFoldDB" id="A0A6J6FBX3"/>
<feature type="transmembrane region" description="Helical" evidence="8">
    <location>
        <begin position="247"/>
        <end position="266"/>
    </location>
</feature>
<dbReference type="PROSITE" id="PS01347">
    <property type="entry name" value="MRAY_1"/>
    <property type="match status" value="1"/>
</dbReference>
<evidence type="ECO:0000256" key="8">
    <source>
        <dbReference type="SAM" id="Phobius"/>
    </source>
</evidence>